<evidence type="ECO:0000256" key="3">
    <source>
        <dbReference type="ARBA" id="ARBA00022729"/>
    </source>
</evidence>
<dbReference type="PANTHER" id="PTHR46847:SF1">
    <property type="entry name" value="D-ALLOSE-BINDING PERIPLASMIC PROTEIN-RELATED"/>
    <property type="match status" value="1"/>
</dbReference>
<dbReference type="AlphaFoldDB" id="A0A1Q8ZU91"/>
<dbReference type="SUPFAM" id="SSF53822">
    <property type="entry name" value="Periplasmic binding protein-like I"/>
    <property type="match status" value="1"/>
</dbReference>
<feature type="signal peptide" evidence="4">
    <location>
        <begin position="1"/>
        <end position="20"/>
    </location>
</feature>
<evidence type="ECO:0000313" key="6">
    <source>
        <dbReference type="EMBL" id="OLP45537.1"/>
    </source>
</evidence>
<evidence type="ECO:0000313" key="7">
    <source>
        <dbReference type="Proteomes" id="UP000186894"/>
    </source>
</evidence>
<keyword evidence="7" id="KW-1185">Reference proteome</keyword>
<evidence type="ECO:0000259" key="5">
    <source>
        <dbReference type="Pfam" id="PF13407"/>
    </source>
</evidence>
<dbReference type="RefSeq" id="WP_075638552.1">
    <property type="nucleotide sequence ID" value="NZ_MKIM01000024.1"/>
</dbReference>
<comment type="similarity">
    <text evidence="2">Belongs to the bacterial solute-binding protein 2 family.</text>
</comment>
<comment type="caution">
    <text evidence="6">The sequence shown here is derived from an EMBL/GenBank/DDBJ whole genome shotgun (WGS) entry which is preliminary data.</text>
</comment>
<proteinExistence type="inferred from homology"/>
<dbReference type="Gene3D" id="3.40.50.2300">
    <property type="match status" value="2"/>
</dbReference>
<dbReference type="OrthoDB" id="9773673at2"/>
<feature type="domain" description="Periplasmic binding protein" evidence="5">
    <location>
        <begin position="23"/>
        <end position="285"/>
    </location>
</feature>
<dbReference type="GO" id="GO:0030313">
    <property type="term" value="C:cell envelope"/>
    <property type="evidence" value="ECO:0007669"/>
    <property type="project" value="UniProtKB-SubCell"/>
</dbReference>
<comment type="subcellular location">
    <subcellularLocation>
        <location evidence="1">Cell envelope</location>
    </subcellularLocation>
</comment>
<evidence type="ECO:0000256" key="2">
    <source>
        <dbReference type="ARBA" id="ARBA00007639"/>
    </source>
</evidence>
<evidence type="ECO:0000256" key="1">
    <source>
        <dbReference type="ARBA" id="ARBA00004196"/>
    </source>
</evidence>
<dbReference type="STRING" id="1867956.BJF95_10150"/>
<evidence type="ECO:0000256" key="4">
    <source>
        <dbReference type="SAM" id="SignalP"/>
    </source>
</evidence>
<dbReference type="GO" id="GO:0030246">
    <property type="term" value="F:carbohydrate binding"/>
    <property type="evidence" value="ECO:0007669"/>
    <property type="project" value="UniProtKB-ARBA"/>
</dbReference>
<feature type="chain" id="PRO_5012344600" evidence="4">
    <location>
        <begin position="21"/>
        <end position="310"/>
    </location>
</feature>
<dbReference type="EMBL" id="MKIM01000024">
    <property type="protein sequence ID" value="OLP45537.1"/>
    <property type="molecule type" value="Genomic_DNA"/>
</dbReference>
<dbReference type="Proteomes" id="UP000186894">
    <property type="component" value="Unassembled WGS sequence"/>
</dbReference>
<dbReference type="InterPro" id="IPR025997">
    <property type="entry name" value="SBP_2_dom"/>
</dbReference>
<dbReference type="Pfam" id="PF13407">
    <property type="entry name" value="Peripla_BP_4"/>
    <property type="match status" value="1"/>
</dbReference>
<protein>
    <submittedName>
        <fullName evidence="6">Rhizopine-binding protein</fullName>
    </submittedName>
</protein>
<reference evidence="6 7" key="1">
    <citation type="submission" date="2016-09" db="EMBL/GenBank/DDBJ databases">
        <title>Rhizobium oryziradicis sp. nov., isolated from the root of rice.</title>
        <authorList>
            <person name="Zhao J."/>
            <person name="Zhang X."/>
        </authorList>
    </citation>
    <scope>NUCLEOTIDE SEQUENCE [LARGE SCALE GENOMIC DNA]</scope>
    <source>
        <strain evidence="6 7">N19</strain>
    </source>
</reference>
<dbReference type="PANTHER" id="PTHR46847">
    <property type="entry name" value="D-ALLOSE-BINDING PERIPLASMIC PROTEIN-RELATED"/>
    <property type="match status" value="1"/>
</dbReference>
<keyword evidence="3 4" id="KW-0732">Signal</keyword>
<accession>A0A1Q8ZU91</accession>
<sequence length="310" mass="32629">MRIAMTLALTLTLLSSTADAKTIGIAMARATDKFQGSLLKGMLDYAATQPGLTVVTADAKADPAAQMEQLKKFAADKVDAIIIGPADGDLGVQISKIASDAGIPLIYVNNQPINYEDLPSRQTVVASNEIESGTLQAKEVCRLLGGKGTAVVLMGQLFHQAARIRTTDVEQVFATDACKGITIVEKQSANWSLDQGDELTQEWLTAGVKFNAVLANNDEMALGAIRALKRNGIAMDKVVVGGVDATDDALKAMVNGDLDITILQNAKGLGKASVEAAVKLMAGQEVPTAISVPFELVTPDNVQSYIAKSQ</sequence>
<name>A0A1Q8ZU91_9HYPH</name>
<organism evidence="6 7">
    <name type="scientific">Rhizobium oryziradicis</name>
    <dbReference type="NCBI Taxonomy" id="1867956"/>
    <lineage>
        <taxon>Bacteria</taxon>
        <taxon>Pseudomonadati</taxon>
        <taxon>Pseudomonadota</taxon>
        <taxon>Alphaproteobacteria</taxon>
        <taxon>Hyphomicrobiales</taxon>
        <taxon>Rhizobiaceae</taxon>
        <taxon>Rhizobium/Agrobacterium group</taxon>
        <taxon>Rhizobium</taxon>
    </lineage>
</organism>
<gene>
    <name evidence="6" type="ORF">BJF95_10150</name>
</gene>
<dbReference type="InterPro" id="IPR028082">
    <property type="entry name" value="Peripla_BP_I"/>
</dbReference>